<dbReference type="EMBL" id="JAAEEH010000011">
    <property type="protein sequence ID" value="NDL67214.1"/>
    <property type="molecule type" value="Genomic_DNA"/>
</dbReference>
<keyword evidence="3" id="KW-1185">Reference proteome</keyword>
<name>A0A7X5KMQ6_9FIRM</name>
<dbReference type="CDD" id="cd09911">
    <property type="entry name" value="Lin0431_like"/>
    <property type="match status" value="1"/>
</dbReference>
<proteinExistence type="predicted"/>
<feature type="transmembrane region" description="Helical" evidence="1">
    <location>
        <begin position="6"/>
        <end position="25"/>
    </location>
</feature>
<protein>
    <submittedName>
        <fullName evidence="2">NusG domain II-containing protein</fullName>
    </submittedName>
</protein>
<dbReference type="Gene3D" id="2.60.320.10">
    <property type="entry name" value="N-utilization substance G protein NusG, insert domain"/>
    <property type="match status" value="1"/>
</dbReference>
<sequence>MVRNDWFLLVGVLGLAIALGAFNLVRTTQVQGLAMQVVVKVDGKEVKTLPLEEDHEERLLTEHGYNVVHIEGGEASITDADCRDQICVRTRAISRPGESVVCLPYRVTLEIRGRSGEGGEVDAVAQ</sequence>
<evidence type="ECO:0000313" key="3">
    <source>
        <dbReference type="Proteomes" id="UP000461585"/>
    </source>
</evidence>
<dbReference type="RefSeq" id="WP_162369937.1">
    <property type="nucleotide sequence ID" value="NZ_JAAEEH010000011.1"/>
</dbReference>
<evidence type="ECO:0000256" key="1">
    <source>
        <dbReference type="SAM" id="Phobius"/>
    </source>
</evidence>
<organism evidence="2 3">
    <name type="scientific">Anaerotalea alkaliphila</name>
    <dbReference type="NCBI Taxonomy" id="2662126"/>
    <lineage>
        <taxon>Bacteria</taxon>
        <taxon>Bacillati</taxon>
        <taxon>Bacillota</taxon>
        <taxon>Clostridia</taxon>
        <taxon>Eubacteriales</taxon>
        <taxon>Anaerotalea</taxon>
    </lineage>
</organism>
<dbReference type="AlphaFoldDB" id="A0A7X5KMQ6"/>
<dbReference type="SUPFAM" id="SSF82004">
    <property type="entry name" value="N-utilization substance G protein NusG, insert domain"/>
    <property type="match status" value="1"/>
</dbReference>
<reference evidence="2 3" key="1">
    <citation type="submission" date="2020-01" db="EMBL/GenBank/DDBJ databases">
        <title>Anaeroalcalibacter tamaniensis gen. nov., sp. nov., moderately halophilic strictly anaerobic fermenter bacterium from mud volcano of Taman peninsula.</title>
        <authorList>
            <person name="Frolova A."/>
            <person name="Merkel A.Y."/>
            <person name="Slobodkin A.I."/>
        </authorList>
    </citation>
    <scope>NUCLEOTIDE SEQUENCE [LARGE SCALE GENOMIC DNA]</scope>
    <source>
        <strain evidence="2 3">F-3ap</strain>
    </source>
</reference>
<comment type="caution">
    <text evidence="2">The sequence shown here is derived from an EMBL/GenBank/DDBJ whole genome shotgun (WGS) entry which is preliminary data.</text>
</comment>
<evidence type="ECO:0000313" key="2">
    <source>
        <dbReference type="EMBL" id="NDL67214.1"/>
    </source>
</evidence>
<dbReference type="InterPro" id="IPR038690">
    <property type="entry name" value="NusG_2_sf"/>
</dbReference>
<dbReference type="Pfam" id="PF07009">
    <property type="entry name" value="NusG_II"/>
    <property type="match status" value="1"/>
</dbReference>
<gene>
    <name evidence="2" type="ORF">GXN74_05590</name>
</gene>
<keyword evidence="1" id="KW-0812">Transmembrane</keyword>
<keyword evidence="1" id="KW-0472">Membrane</keyword>
<accession>A0A7X5KMQ6</accession>
<keyword evidence="1" id="KW-1133">Transmembrane helix</keyword>
<dbReference type="Proteomes" id="UP000461585">
    <property type="component" value="Unassembled WGS sequence"/>
</dbReference>